<proteinExistence type="predicted"/>
<keyword evidence="2 9" id="KW-0812">Transmembrane</keyword>
<keyword evidence="3" id="KW-0479">Metal-binding</keyword>
<dbReference type="SMART" id="SM00184">
    <property type="entry name" value="RING"/>
    <property type="match status" value="1"/>
</dbReference>
<feature type="transmembrane region" description="Helical" evidence="9">
    <location>
        <begin position="429"/>
        <end position="448"/>
    </location>
</feature>
<evidence type="ECO:0000256" key="7">
    <source>
        <dbReference type="ARBA" id="ARBA00023136"/>
    </source>
</evidence>
<dbReference type="GO" id="GO:0016020">
    <property type="term" value="C:membrane"/>
    <property type="evidence" value="ECO:0007669"/>
    <property type="project" value="UniProtKB-SubCell"/>
</dbReference>
<dbReference type="GeneID" id="100901736"/>
<dbReference type="AlphaFoldDB" id="A0AAJ7L6Z8"/>
<gene>
    <name evidence="12" type="primary">LOC100901736</name>
</gene>
<evidence type="ECO:0000256" key="3">
    <source>
        <dbReference type="ARBA" id="ARBA00022723"/>
    </source>
</evidence>
<dbReference type="GO" id="GO:0008270">
    <property type="term" value="F:zinc ion binding"/>
    <property type="evidence" value="ECO:0007669"/>
    <property type="project" value="UniProtKB-KW"/>
</dbReference>
<dbReference type="InterPro" id="IPR011016">
    <property type="entry name" value="Znf_RING-CH"/>
</dbReference>
<evidence type="ECO:0000313" key="11">
    <source>
        <dbReference type="Proteomes" id="UP000694867"/>
    </source>
</evidence>
<dbReference type="InterPro" id="IPR025754">
    <property type="entry name" value="TRC8_N_dom"/>
</dbReference>
<dbReference type="Gene3D" id="3.30.40.10">
    <property type="entry name" value="Zinc/RING finger domain, C3HC4 (zinc finger)"/>
    <property type="match status" value="1"/>
</dbReference>
<feature type="transmembrane region" description="Helical" evidence="9">
    <location>
        <begin position="460"/>
        <end position="480"/>
    </location>
</feature>
<dbReference type="KEGG" id="goe:100901736"/>
<keyword evidence="6 9" id="KW-1133">Transmembrane helix</keyword>
<evidence type="ECO:0000256" key="5">
    <source>
        <dbReference type="ARBA" id="ARBA00022833"/>
    </source>
</evidence>
<dbReference type="Proteomes" id="UP000694867">
    <property type="component" value="Unplaced"/>
</dbReference>
<keyword evidence="7 9" id="KW-0472">Membrane</keyword>
<dbReference type="Pfam" id="PF13705">
    <property type="entry name" value="TRC8_N"/>
    <property type="match status" value="1"/>
</dbReference>
<keyword evidence="11" id="KW-1185">Reference proteome</keyword>
<evidence type="ECO:0000256" key="6">
    <source>
        <dbReference type="ARBA" id="ARBA00022989"/>
    </source>
</evidence>
<dbReference type="InterPro" id="IPR001841">
    <property type="entry name" value="Znf_RING"/>
</dbReference>
<evidence type="ECO:0000259" key="10">
    <source>
        <dbReference type="PROSITE" id="PS50089"/>
    </source>
</evidence>
<accession>A0AAJ7L6Z8</accession>
<comment type="subcellular location">
    <subcellularLocation>
        <location evidence="1">Membrane</location>
        <topology evidence="1">Multi-pass membrane protein</topology>
    </subcellularLocation>
</comment>
<evidence type="ECO:0000256" key="4">
    <source>
        <dbReference type="ARBA" id="ARBA00022771"/>
    </source>
</evidence>
<dbReference type="InterPro" id="IPR013083">
    <property type="entry name" value="Znf_RING/FYVE/PHD"/>
</dbReference>
<evidence type="ECO:0000256" key="9">
    <source>
        <dbReference type="SAM" id="Phobius"/>
    </source>
</evidence>
<feature type="transmembrane region" description="Helical" evidence="9">
    <location>
        <begin position="390"/>
        <end position="409"/>
    </location>
</feature>
<evidence type="ECO:0000256" key="1">
    <source>
        <dbReference type="ARBA" id="ARBA00004141"/>
    </source>
</evidence>
<keyword evidence="5" id="KW-0862">Zinc</keyword>
<sequence length="593" mass="66578">MSIGVKSPLDDADSATKCAKEAQISIEASGDEVPYQRASKGRVILLASIGLSIRLESLIKFYLFYLSSTIVNYSCVSNRRLIMQASSLREECTDMLHFTRQRNIISFSAAKYPISEFDCFSDGQVSSSIPIQVVLRNYMMQSFCGLLVRSAVPMSSETWPVYVWLTLTGSMMSAFLPKMESVDSDVFAVVSIAVMVHFAWLAKASLRESALRIRQDLNHALSRGDVFSLLDSRGYSKKLWLYLRTYCVFRTMRHALMIIWSSLVSGQGIQWSVLAVEVVGHLCESSFSTLALCSVVPDIVFSITDRLQTLLEESTRCMQRELTGTSILMLVLACVFHRRGTEAADAVTALSQNFMLFILGTQHRIHLTADSVLLDLASNRRRHLGKHVRAILALAFVVFSSLGVCFFASGVGGESDLWRMTSTLLYAELFVRVVASLALYTSLMTSAGPNGGHDPMEEKFFYARVVNAILISVPIVHLIMQMYYLDVDEESAALRLFLYMKCTHIGLLDIVEARLESSLQIWRASWGLSYLRQATEEELDRCDDVCSICFDDMETAIVTDCMHYYHSECLQSWVAVRDTCPKCNRRISQNANE</sequence>
<evidence type="ECO:0000313" key="12">
    <source>
        <dbReference type="RefSeq" id="XP_018495737.1"/>
    </source>
</evidence>
<keyword evidence="4 8" id="KW-0863">Zinc-finger</keyword>
<dbReference type="RefSeq" id="XP_018495737.1">
    <property type="nucleotide sequence ID" value="XM_018640221.1"/>
</dbReference>
<dbReference type="GO" id="GO:0061630">
    <property type="term" value="F:ubiquitin protein ligase activity"/>
    <property type="evidence" value="ECO:0007669"/>
    <property type="project" value="TreeGrafter"/>
</dbReference>
<reference evidence="12" key="1">
    <citation type="submission" date="2025-08" db="UniProtKB">
        <authorList>
            <consortium name="RefSeq"/>
        </authorList>
    </citation>
    <scope>IDENTIFICATION</scope>
</reference>
<dbReference type="PANTHER" id="PTHR22763:SF183">
    <property type="entry name" value="RING-TYPE DOMAIN-CONTAINING PROTEIN"/>
    <property type="match status" value="1"/>
</dbReference>
<dbReference type="Pfam" id="PF13639">
    <property type="entry name" value="zf-RING_2"/>
    <property type="match status" value="1"/>
</dbReference>
<evidence type="ECO:0000256" key="8">
    <source>
        <dbReference type="PROSITE-ProRule" id="PRU00175"/>
    </source>
</evidence>
<feature type="domain" description="RING-type" evidence="10">
    <location>
        <begin position="546"/>
        <end position="584"/>
    </location>
</feature>
<dbReference type="GO" id="GO:0012505">
    <property type="term" value="C:endomembrane system"/>
    <property type="evidence" value="ECO:0007669"/>
    <property type="project" value="TreeGrafter"/>
</dbReference>
<evidence type="ECO:0000256" key="2">
    <source>
        <dbReference type="ARBA" id="ARBA00022692"/>
    </source>
</evidence>
<dbReference type="SMART" id="SM00744">
    <property type="entry name" value="RINGv"/>
    <property type="match status" value="1"/>
</dbReference>
<dbReference type="PROSITE" id="PS50089">
    <property type="entry name" value="ZF_RING_2"/>
    <property type="match status" value="1"/>
</dbReference>
<dbReference type="PANTHER" id="PTHR22763">
    <property type="entry name" value="RING ZINC FINGER PROTEIN"/>
    <property type="match status" value="1"/>
</dbReference>
<dbReference type="InterPro" id="IPR050731">
    <property type="entry name" value="HRD1_E3_ubiq-ligases"/>
</dbReference>
<dbReference type="SUPFAM" id="SSF57850">
    <property type="entry name" value="RING/U-box"/>
    <property type="match status" value="1"/>
</dbReference>
<protein>
    <submittedName>
        <fullName evidence="12">E3 ubiquitin-protein ligase RNF139-like</fullName>
    </submittedName>
</protein>
<organism evidence="11 12">
    <name type="scientific">Galendromus occidentalis</name>
    <name type="common">western predatory mite</name>
    <dbReference type="NCBI Taxonomy" id="34638"/>
    <lineage>
        <taxon>Eukaryota</taxon>
        <taxon>Metazoa</taxon>
        <taxon>Ecdysozoa</taxon>
        <taxon>Arthropoda</taxon>
        <taxon>Chelicerata</taxon>
        <taxon>Arachnida</taxon>
        <taxon>Acari</taxon>
        <taxon>Parasitiformes</taxon>
        <taxon>Mesostigmata</taxon>
        <taxon>Gamasina</taxon>
        <taxon>Phytoseioidea</taxon>
        <taxon>Phytoseiidae</taxon>
        <taxon>Typhlodrominae</taxon>
        <taxon>Galendromus</taxon>
    </lineage>
</organism>
<name>A0AAJ7L6Z8_9ACAR</name>
<dbReference type="GO" id="GO:0043161">
    <property type="term" value="P:proteasome-mediated ubiquitin-dependent protein catabolic process"/>
    <property type="evidence" value="ECO:0007669"/>
    <property type="project" value="TreeGrafter"/>
</dbReference>